<comment type="caution">
    <text evidence="1">The sequence shown here is derived from an EMBL/GenBank/DDBJ whole genome shotgun (WGS) entry which is preliminary data.</text>
</comment>
<name>A0A2L2XKH1_9FIRM</name>
<sequence>MYSLLNFDNFTIKKVCNIRTLSKPEKLLKCQWANHPGYI</sequence>
<dbReference type="Proteomes" id="UP000239549">
    <property type="component" value="Unassembled WGS sequence"/>
</dbReference>
<evidence type="ECO:0000313" key="2">
    <source>
        <dbReference type="Proteomes" id="UP000239549"/>
    </source>
</evidence>
<dbReference type="EMBL" id="BFAV01000140">
    <property type="protein sequence ID" value="GBF34411.1"/>
    <property type="molecule type" value="Genomic_DNA"/>
</dbReference>
<accession>A0A2L2XKH1</accession>
<keyword evidence="2" id="KW-1185">Reference proteome</keyword>
<gene>
    <name evidence="1" type="ORF">DCCM_3524</name>
</gene>
<proteinExistence type="predicted"/>
<dbReference type="AlphaFoldDB" id="A0A2L2XKH1"/>
<organism evidence="1 2">
    <name type="scientific">Desulfocucumis palustris</name>
    <dbReference type="NCBI Taxonomy" id="1898651"/>
    <lineage>
        <taxon>Bacteria</taxon>
        <taxon>Bacillati</taxon>
        <taxon>Bacillota</taxon>
        <taxon>Clostridia</taxon>
        <taxon>Eubacteriales</taxon>
        <taxon>Desulfocucumaceae</taxon>
        <taxon>Desulfocucumis</taxon>
    </lineage>
</organism>
<evidence type="ECO:0000313" key="1">
    <source>
        <dbReference type="EMBL" id="GBF34411.1"/>
    </source>
</evidence>
<protein>
    <submittedName>
        <fullName evidence="1">Uncharacterized protein</fullName>
    </submittedName>
</protein>
<reference evidence="2" key="1">
    <citation type="submission" date="2018-02" db="EMBL/GenBank/DDBJ databases">
        <title>Genome sequence of Desulfocucumis palustris strain NAW-5.</title>
        <authorList>
            <person name="Watanabe M."/>
            <person name="Kojima H."/>
            <person name="Fukui M."/>
        </authorList>
    </citation>
    <scope>NUCLEOTIDE SEQUENCE [LARGE SCALE GENOMIC DNA]</scope>
    <source>
        <strain evidence="2">NAW-5</strain>
    </source>
</reference>